<evidence type="ECO:0000313" key="1">
    <source>
        <dbReference type="EMBL" id="TQL38631.1"/>
    </source>
</evidence>
<dbReference type="Proteomes" id="UP000315983">
    <property type="component" value="Unassembled WGS sequence"/>
</dbReference>
<organism evidence="1 2">
    <name type="scientific">Salinispora arenicola</name>
    <dbReference type="NCBI Taxonomy" id="168697"/>
    <lineage>
        <taxon>Bacteria</taxon>
        <taxon>Bacillati</taxon>
        <taxon>Actinomycetota</taxon>
        <taxon>Actinomycetes</taxon>
        <taxon>Micromonosporales</taxon>
        <taxon>Micromonosporaceae</taxon>
        <taxon>Salinispora</taxon>
    </lineage>
</organism>
<proteinExistence type="predicted"/>
<evidence type="ECO:0000313" key="2">
    <source>
        <dbReference type="Proteomes" id="UP000315983"/>
    </source>
</evidence>
<name>A0A542XS19_SALAC</name>
<dbReference type="AlphaFoldDB" id="A0A542XS19"/>
<comment type="caution">
    <text evidence="1">The sequence shown here is derived from an EMBL/GenBank/DDBJ whole genome shotgun (WGS) entry which is preliminary data.</text>
</comment>
<protein>
    <submittedName>
        <fullName evidence="1">Uncharacterized protein</fullName>
    </submittedName>
</protein>
<accession>A0A542XS19</accession>
<gene>
    <name evidence="1" type="ORF">FB564_3834</name>
</gene>
<dbReference type="EMBL" id="VFOL01000001">
    <property type="protein sequence ID" value="TQL38631.1"/>
    <property type="molecule type" value="Genomic_DNA"/>
</dbReference>
<sequence length="31" mass="3318">MVHTTSDAQYQVNVTDIERVGACRAGNPLNG</sequence>
<reference evidence="1 2" key="1">
    <citation type="submission" date="2019-06" db="EMBL/GenBank/DDBJ databases">
        <title>Sequencing the genomes of 1000 actinobacteria strains.</title>
        <authorList>
            <person name="Klenk H.-P."/>
        </authorList>
    </citation>
    <scope>NUCLEOTIDE SEQUENCE [LARGE SCALE GENOMIC DNA]</scope>
    <source>
        <strain evidence="1 2">DSM 44819</strain>
    </source>
</reference>